<dbReference type="RefSeq" id="WP_119116924.1">
    <property type="nucleotide sequence ID" value="NZ_QWVS01000015.1"/>
</dbReference>
<dbReference type="EMBL" id="QWVS01000015">
    <property type="protein sequence ID" value="RID86534.1"/>
    <property type="molecule type" value="Genomic_DNA"/>
</dbReference>
<proteinExistence type="predicted"/>
<dbReference type="InterPro" id="IPR010461">
    <property type="entry name" value="ComK"/>
</dbReference>
<organism evidence="1 2">
    <name type="scientific">Peribacillus asahii</name>
    <dbReference type="NCBI Taxonomy" id="228899"/>
    <lineage>
        <taxon>Bacteria</taxon>
        <taxon>Bacillati</taxon>
        <taxon>Bacillota</taxon>
        <taxon>Bacilli</taxon>
        <taxon>Bacillales</taxon>
        <taxon>Bacillaceae</taxon>
        <taxon>Peribacillus</taxon>
    </lineage>
</organism>
<evidence type="ECO:0000313" key="1">
    <source>
        <dbReference type="EMBL" id="RID86534.1"/>
    </source>
</evidence>
<reference evidence="1 2" key="1">
    <citation type="submission" date="2018-08" db="EMBL/GenBank/DDBJ databases">
        <title>Bacillus jemisoniae sp. nov., Bacillus chryseoplanitiae sp. nov., Bacillus resnikiae sp. nov., and Bacillus frankliniae sp. nov., isolated from Viking spacecraft and associated surfaces.</title>
        <authorList>
            <person name="Seuylemezian A."/>
            <person name="Vaishampayan P."/>
        </authorList>
    </citation>
    <scope>NUCLEOTIDE SEQUENCE [LARGE SCALE GENOMIC DNA]</scope>
    <source>
        <strain evidence="1 2">MA001</strain>
    </source>
</reference>
<comment type="caution">
    <text evidence="1">The sequence shown here is derived from an EMBL/GenBank/DDBJ whole genome shotgun (WGS) entry which is preliminary data.</text>
</comment>
<accession>A0A398BAG3</accession>
<dbReference type="GO" id="GO:0030420">
    <property type="term" value="P:establishment of competence for transformation"/>
    <property type="evidence" value="ECO:0007669"/>
    <property type="project" value="InterPro"/>
</dbReference>
<keyword evidence="2" id="KW-1185">Reference proteome</keyword>
<sequence>MDKRKVYMINKETVSLSSEYDEFGNEFTRVIEGERMFFVAMTPNDIIDRTLKYYGSCREGAILGAREILEEKYSVPVAIDTKEGLVFFPCGSFRRKDSVWLANAHINRLERLGKETIVYTSYGHCLIVPMNISQIDMKMGQASRLQMTLTHRSAKKMLFLYERESDFILRKGNGEFSFAEKDEEK</sequence>
<dbReference type="Proteomes" id="UP000266016">
    <property type="component" value="Unassembled WGS sequence"/>
</dbReference>
<evidence type="ECO:0000313" key="2">
    <source>
        <dbReference type="Proteomes" id="UP000266016"/>
    </source>
</evidence>
<dbReference type="Pfam" id="PF06338">
    <property type="entry name" value="ComK"/>
    <property type="match status" value="1"/>
</dbReference>
<name>A0A398BAG3_9BACI</name>
<dbReference type="AlphaFoldDB" id="A0A398BAG3"/>
<protein>
    <submittedName>
        <fullName evidence="1">Uncharacterized protein</fullName>
    </submittedName>
</protein>
<gene>
    <name evidence="1" type="ORF">D1953_09395</name>
</gene>